<dbReference type="EMBL" id="PJMY01000003">
    <property type="protein sequence ID" value="PKV91119.1"/>
    <property type="molecule type" value="Genomic_DNA"/>
</dbReference>
<gene>
    <name evidence="2" type="ORF">ATK30_1880</name>
</gene>
<evidence type="ECO:0000313" key="3">
    <source>
        <dbReference type="Proteomes" id="UP000233750"/>
    </source>
</evidence>
<keyword evidence="3" id="KW-1185">Reference proteome</keyword>
<dbReference type="AlphaFoldDB" id="A0A2N3WBC6"/>
<sequence length="115" mass="11427">MSDPGDDTLRESQAPGADGSPVAPFRASGSRGAAASGEVRESQRAGDEPEVRPPVAGEQGSVDAVAESGNGGEAEPGSLDSTGAGWPPVSPQGERVDHGGCTVADAIRSAMARRS</sequence>
<comment type="caution">
    <text evidence="2">The sequence shown here is derived from an EMBL/GenBank/DDBJ whole genome shotgun (WGS) entry which is preliminary data.</text>
</comment>
<proteinExistence type="predicted"/>
<feature type="compositionally biased region" description="Low complexity" evidence="1">
    <location>
        <begin position="26"/>
        <end position="37"/>
    </location>
</feature>
<dbReference type="Proteomes" id="UP000233750">
    <property type="component" value="Unassembled WGS sequence"/>
</dbReference>
<evidence type="ECO:0000313" key="2">
    <source>
        <dbReference type="EMBL" id="PKV91119.1"/>
    </source>
</evidence>
<accession>A0A2N3WBC6</accession>
<feature type="region of interest" description="Disordered" evidence="1">
    <location>
        <begin position="1"/>
        <end position="101"/>
    </location>
</feature>
<feature type="compositionally biased region" description="Basic and acidic residues" evidence="1">
    <location>
        <begin position="38"/>
        <end position="51"/>
    </location>
</feature>
<name>A0A2N3WBC6_9PSEU</name>
<organism evidence="2 3">
    <name type="scientific">Amycolatopsis echigonensis</name>
    <dbReference type="NCBI Taxonomy" id="2576905"/>
    <lineage>
        <taxon>Bacteria</taxon>
        <taxon>Bacillati</taxon>
        <taxon>Actinomycetota</taxon>
        <taxon>Actinomycetes</taxon>
        <taxon>Pseudonocardiales</taxon>
        <taxon>Pseudonocardiaceae</taxon>
        <taxon>Amycolatopsis</taxon>
    </lineage>
</organism>
<evidence type="ECO:0000256" key="1">
    <source>
        <dbReference type="SAM" id="MobiDB-lite"/>
    </source>
</evidence>
<reference evidence="2 3" key="1">
    <citation type="submission" date="2017-12" db="EMBL/GenBank/DDBJ databases">
        <title>Sequencing the genomes of 1000 Actinobacteria strains.</title>
        <authorList>
            <person name="Klenk H.-P."/>
        </authorList>
    </citation>
    <scope>NUCLEOTIDE SEQUENCE [LARGE SCALE GENOMIC DNA]</scope>
    <source>
        <strain evidence="2 3">DSM 45165</strain>
    </source>
</reference>
<protein>
    <submittedName>
        <fullName evidence="2">Uncharacterized protein</fullName>
    </submittedName>
</protein>